<accession>A0A811V7A1</accession>
<reference evidence="2" key="1">
    <citation type="submission" date="2020-11" db="EMBL/GenBank/DDBJ databases">
        <authorList>
            <person name="Whitehead M."/>
        </authorList>
    </citation>
    <scope>NUCLEOTIDE SEQUENCE</scope>
    <source>
        <strain evidence="2">EGII</strain>
    </source>
</reference>
<dbReference type="EMBL" id="CAJHJT010000034">
    <property type="protein sequence ID" value="CAD7006325.1"/>
    <property type="molecule type" value="Genomic_DNA"/>
</dbReference>
<feature type="transmembrane region" description="Helical" evidence="1">
    <location>
        <begin position="84"/>
        <end position="102"/>
    </location>
</feature>
<keyword evidence="1" id="KW-0812">Transmembrane</keyword>
<evidence type="ECO:0000313" key="2">
    <source>
        <dbReference type="EMBL" id="CAD7006325.1"/>
    </source>
</evidence>
<evidence type="ECO:0000313" key="3">
    <source>
        <dbReference type="Proteomes" id="UP000606786"/>
    </source>
</evidence>
<evidence type="ECO:0000256" key="1">
    <source>
        <dbReference type="SAM" id="Phobius"/>
    </source>
</evidence>
<dbReference type="Proteomes" id="UP000606786">
    <property type="component" value="Unassembled WGS sequence"/>
</dbReference>
<protein>
    <submittedName>
        <fullName evidence="2">(Mediterranean fruit fly) hypothetical protein</fullName>
    </submittedName>
</protein>
<organism evidence="2 3">
    <name type="scientific">Ceratitis capitata</name>
    <name type="common">Mediterranean fruit fly</name>
    <name type="synonym">Tephritis capitata</name>
    <dbReference type="NCBI Taxonomy" id="7213"/>
    <lineage>
        <taxon>Eukaryota</taxon>
        <taxon>Metazoa</taxon>
        <taxon>Ecdysozoa</taxon>
        <taxon>Arthropoda</taxon>
        <taxon>Hexapoda</taxon>
        <taxon>Insecta</taxon>
        <taxon>Pterygota</taxon>
        <taxon>Neoptera</taxon>
        <taxon>Endopterygota</taxon>
        <taxon>Diptera</taxon>
        <taxon>Brachycera</taxon>
        <taxon>Muscomorpha</taxon>
        <taxon>Tephritoidea</taxon>
        <taxon>Tephritidae</taxon>
        <taxon>Ceratitis</taxon>
        <taxon>Ceratitis</taxon>
    </lineage>
</organism>
<dbReference type="AlphaFoldDB" id="A0A811V7A1"/>
<sequence length="162" mass="18290">MEEETTRKRNLNNNHLITIKLKRSVERKIKEQQKQKAWTRVHTTSIIVHTSLSNTAQGNSLRLRSRAQLPRQGQPFFPMRSRSLALVVVIGLLFLFTTPLYSTLVSSVTSRVAARAAAAATAAMQWNDYNQQISITLGALAMSTNYCNTDFRARRQSTKLPS</sequence>
<comment type="caution">
    <text evidence="2">The sequence shown here is derived from an EMBL/GenBank/DDBJ whole genome shotgun (WGS) entry which is preliminary data.</text>
</comment>
<gene>
    <name evidence="2" type="ORF">CCAP1982_LOCUS14647</name>
</gene>
<proteinExistence type="predicted"/>
<keyword evidence="3" id="KW-1185">Reference proteome</keyword>
<keyword evidence="1" id="KW-1133">Transmembrane helix</keyword>
<keyword evidence="1" id="KW-0472">Membrane</keyword>
<name>A0A811V7A1_CERCA</name>